<dbReference type="AlphaFoldDB" id="A0A0C5WU94"/>
<evidence type="ECO:0000256" key="9">
    <source>
        <dbReference type="SAM" id="SignalP"/>
    </source>
</evidence>
<keyword evidence="5" id="KW-0326">Glycosidase</keyword>
<evidence type="ECO:0000256" key="3">
    <source>
        <dbReference type="ARBA" id="ARBA00012663"/>
    </source>
</evidence>
<comment type="catalytic activity">
    <reaction evidence="1">
        <text>Hydrolysis of terminal non-reducing N-acetyl-D-hexosamine residues in N-acetyl-beta-D-hexosaminides.</text>
        <dbReference type="EC" id="3.2.1.52"/>
    </reaction>
</comment>
<dbReference type="SMART" id="SM01081">
    <property type="entry name" value="CHB_HEX"/>
    <property type="match status" value="1"/>
</dbReference>
<evidence type="ECO:0000256" key="8">
    <source>
        <dbReference type="PIRSR" id="PIRSR625705-1"/>
    </source>
</evidence>
<gene>
    <name evidence="11" type="ORF">H744_1c1612</name>
</gene>
<dbReference type="Gene3D" id="3.30.379.10">
    <property type="entry name" value="Chitobiase/beta-hexosaminidase domain 2-like"/>
    <property type="match status" value="1"/>
</dbReference>
<feature type="chain" id="PRO_5002184633" description="beta-N-acetylhexosaminidase" evidence="9">
    <location>
        <begin position="22"/>
        <end position="862"/>
    </location>
</feature>
<dbReference type="Gene3D" id="2.60.40.290">
    <property type="match status" value="1"/>
</dbReference>
<dbReference type="InterPro" id="IPR025705">
    <property type="entry name" value="Beta_hexosaminidase_sua/sub"/>
</dbReference>
<organism evidence="11 12">
    <name type="scientific">Photobacterium gaetbulicola Gung47</name>
    <dbReference type="NCBI Taxonomy" id="658445"/>
    <lineage>
        <taxon>Bacteria</taxon>
        <taxon>Pseudomonadati</taxon>
        <taxon>Pseudomonadota</taxon>
        <taxon>Gammaproteobacteria</taxon>
        <taxon>Vibrionales</taxon>
        <taxon>Vibrionaceae</taxon>
        <taxon>Photobacterium</taxon>
    </lineage>
</organism>
<reference evidence="11 12" key="1">
    <citation type="submission" date="2013-05" db="EMBL/GenBank/DDBJ databases">
        <title>Complete genome sequence of the lipase-producing bacterium Photobacterium gaetbulicola Gung47.</title>
        <authorList>
            <person name="Kim Y.-O."/>
        </authorList>
    </citation>
    <scope>NUCLEOTIDE SEQUENCE [LARGE SCALE GENOMIC DNA]</scope>
    <source>
        <strain evidence="11 12">Gung47</strain>
    </source>
</reference>
<keyword evidence="12" id="KW-1185">Reference proteome</keyword>
<dbReference type="GO" id="GO:0016020">
    <property type="term" value="C:membrane"/>
    <property type="evidence" value="ECO:0007669"/>
    <property type="project" value="TreeGrafter"/>
</dbReference>
<name>A0A0C5WU94_9GAMM</name>
<dbReference type="EC" id="3.2.1.52" evidence="3"/>
<keyword evidence="9" id="KW-0732">Signal</keyword>
<feature type="domain" description="Chitobiase/beta-hexosaminidases N-terminal" evidence="10">
    <location>
        <begin position="32"/>
        <end position="200"/>
    </location>
</feature>
<dbReference type="InterPro" id="IPR017853">
    <property type="entry name" value="GH"/>
</dbReference>
<dbReference type="Pfam" id="PF00728">
    <property type="entry name" value="Glyco_hydro_20"/>
    <property type="match status" value="1"/>
</dbReference>
<dbReference type="KEGG" id="pgb:H744_1c1612"/>
<evidence type="ECO:0000256" key="4">
    <source>
        <dbReference type="ARBA" id="ARBA00022801"/>
    </source>
</evidence>
<dbReference type="Pfam" id="PF02838">
    <property type="entry name" value="Glyco_hydro_20b"/>
    <property type="match status" value="1"/>
</dbReference>
<evidence type="ECO:0000256" key="1">
    <source>
        <dbReference type="ARBA" id="ARBA00001231"/>
    </source>
</evidence>
<dbReference type="InterPro" id="IPR008965">
    <property type="entry name" value="CBM2/CBM3_carb-bd_dom_sf"/>
</dbReference>
<feature type="signal peptide" evidence="9">
    <location>
        <begin position="1"/>
        <end position="21"/>
    </location>
</feature>
<dbReference type="Gene3D" id="2.60.40.10">
    <property type="entry name" value="Immunoglobulins"/>
    <property type="match status" value="1"/>
</dbReference>
<dbReference type="PRINTS" id="PR00738">
    <property type="entry name" value="GLHYDRLASE20"/>
</dbReference>
<dbReference type="GO" id="GO:0005975">
    <property type="term" value="P:carbohydrate metabolic process"/>
    <property type="evidence" value="ECO:0007669"/>
    <property type="project" value="InterPro"/>
</dbReference>
<dbReference type="InterPro" id="IPR015882">
    <property type="entry name" value="HEX_bac_N"/>
</dbReference>
<evidence type="ECO:0000313" key="12">
    <source>
        <dbReference type="Proteomes" id="UP000032303"/>
    </source>
</evidence>
<dbReference type="PANTHER" id="PTHR22600:SF57">
    <property type="entry name" value="BETA-N-ACETYLHEXOSAMINIDASE"/>
    <property type="match status" value="1"/>
</dbReference>
<evidence type="ECO:0000256" key="6">
    <source>
        <dbReference type="ARBA" id="ARBA00030512"/>
    </source>
</evidence>
<dbReference type="InterPro" id="IPR015883">
    <property type="entry name" value="Glyco_hydro_20_cat"/>
</dbReference>
<dbReference type="PANTHER" id="PTHR22600">
    <property type="entry name" value="BETA-HEXOSAMINIDASE"/>
    <property type="match status" value="1"/>
</dbReference>
<dbReference type="GO" id="GO:0004563">
    <property type="term" value="F:beta-N-acetylhexosaminidase activity"/>
    <property type="evidence" value="ECO:0007669"/>
    <property type="project" value="UniProtKB-EC"/>
</dbReference>
<dbReference type="HOGENOM" id="CLU_007082_4_1_6"/>
<dbReference type="InterPro" id="IPR029018">
    <property type="entry name" value="Hex-like_dom2"/>
</dbReference>
<accession>A0A0C5WU94</accession>
<protein>
    <recommendedName>
        <fullName evidence="3">beta-N-acetylhexosaminidase</fullName>
        <ecNumber evidence="3">3.2.1.52</ecNumber>
    </recommendedName>
    <alternativeName>
        <fullName evidence="6">Beta-N-acetylhexosaminidase</fullName>
    </alternativeName>
    <alternativeName>
        <fullName evidence="7">N-acetyl-beta-glucosaminidase</fullName>
    </alternativeName>
</protein>
<feature type="active site" description="Proton donor" evidence="8">
    <location>
        <position position="541"/>
    </location>
</feature>
<evidence type="ECO:0000256" key="5">
    <source>
        <dbReference type="ARBA" id="ARBA00023295"/>
    </source>
</evidence>
<dbReference type="Proteomes" id="UP000032303">
    <property type="component" value="Chromosome 1"/>
</dbReference>
<dbReference type="SUPFAM" id="SSF55545">
    <property type="entry name" value="beta-N-acetylhexosaminidase-like domain"/>
    <property type="match status" value="1"/>
</dbReference>
<evidence type="ECO:0000313" key="11">
    <source>
        <dbReference type="EMBL" id="AJR06630.1"/>
    </source>
</evidence>
<evidence type="ECO:0000256" key="7">
    <source>
        <dbReference type="ARBA" id="ARBA00033000"/>
    </source>
</evidence>
<dbReference type="InterPro" id="IPR013783">
    <property type="entry name" value="Ig-like_fold"/>
</dbReference>
<dbReference type="InterPro" id="IPR004867">
    <property type="entry name" value="CHB_C_dom"/>
</dbReference>
<comment type="similarity">
    <text evidence="2">Belongs to the glycosyl hydrolase 20 family.</text>
</comment>
<evidence type="ECO:0000259" key="10">
    <source>
        <dbReference type="SMART" id="SM01081"/>
    </source>
</evidence>
<proteinExistence type="inferred from homology"/>
<dbReference type="InterPro" id="IPR014756">
    <property type="entry name" value="Ig_E-set"/>
</dbReference>
<dbReference type="Gene3D" id="3.20.20.80">
    <property type="entry name" value="Glycosidases"/>
    <property type="match status" value="1"/>
</dbReference>
<dbReference type="PATRIC" id="fig|658445.3.peg.1742"/>
<dbReference type="Pfam" id="PF03174">
    <property type="entry name" value="CHB_HEX_C"/>
    <property type="match status" value="1"/>
</dbReference>
<dbReference type="InterPro" id="IPR004866">
    <property type="entry name" value="CHB/HEX_N_dom"/>
</dbReference>
<dbReference type="OrthoDB" id="9763537at2"/>
<dbReference type="EMBL" id="CP005973">
    <property type="protein sequence ID" value="AJR06630.1"/>
    <property type="molecule type" value="Genomic_DNA"/>
</dbReference>
<dbReference type="GO" id="GO:0030247">
    <property type="term" value="F:polysaccharide binding"/>
    <property type="evidence" value="ECO:0007669"/>
    <property type="project" value="InterPro"/>
</dbReference>
<dbReference type="SUPFAM" id="SSF51445">
    <property type="entry name" value="(Trans)glycosidases"/>
    <property type="match status" value="1"/>
</dbReference>
<dbReference type="InterPro" id="IPR012291">
    <property type="entry name" value="CBM2_carb-bd_dom_sf"/>
</dbReference>
<dbReference type="GO" id="GO:0030203">
    <property type="term" value="P:glycosaminoglycan metabolic process"/>
    <property type="evidence" value="ECO:0007669"/>
    <property type="project" value="TreeGrafter"/>
</dbReference>
<keyword evidence="4" id="KW-0378">Hydrolase</keyword>
<sequence length="862" mass="95585">MIRKSLLSIALATALCSPAHAMTAADVSQLGNGLDITYGVLDNTQDDWRTFRGEISFTNTSKKELPASGWAIYFSHIRMMKTLATPALKVTHVNGDIFKLEPTAQFTPLKPGDTFHFEFDAGDWQVAKTDIMPNWYLVSEDAGQEVTALITSTSNKINGKIPVKPSEELPFVGDFDSPEKWKRYGSNLITDYYDPFTAQDRFERNADLSVIDNIRGVIPTPASITVGTDQVSLDNTWVVVFDNGYEEQAEYLAKQLGLSTAAWSPQTQKVIHVGWGQITIDGQNKWAEAYQLDVDAAAEKINIKAVDKAGAFYAAQTLLQLKDGQAIPAAKVVDAPRFAYRGLSVDSSRNFRSKESVMQLLDQMATFKLNKLHLRLADDEGWRIEIADLPELTEVGANRCHDLTGTQCILPFLGAGPDGTTESNGYYTAQDYKDILRYANALNIEVIPELDMPGHAHAAIKAMEARYTKLMAQGDIAGAEQYLLTDLDDQSEYLSVQMFKDNAMNVCMDSTYRFVDTVVANLVSLHQGIQPLKKFHFGGDEIAGAWKDSPICQDFIANNTDGINSVTDLSRYFVERISTITANYGLNLGGWEDGLMNEGKVYPRAQLANTKVSGNAWQNIWEWGVADRAYNLANNGYDVVYNQATHMYFDHPYEPDPNERGYYWAPRYTDTRKTFGFMPDDLYANADFTRAGAPITKDQVIEAAGVKSLERPEKVIGLQGSLWAETVRTEEQFEGMVFPRLLGMAERAWHRAPWEADDLANVVVDEEARKADYNHFANLVAQKVFPKMEAAGIAFNLPVPGAIIEAGLLKVNSPFPGLTVEYSTDNGNSWLVVDQQAPPAVTAGVQVRTVSGDRTSRIATVQ</sequence>
<dbReference type="SUPFAM" id="SSF81296">
    <property type="entry name" value="E set domains"/>
    <property type="match status" value="1"/>
</dbReference>
<evidence type="ECO:0000256" key="2">
    <source>
        <dbReference type="ARBA" id="ARBA00006285"/>
    </source>
</evidence>
<dbReference type="STRING" id="658445.H744_1c1612"/>
<dbReference type="SUPFAM" id="SSF49384">
    <property type="entry name" value="Carbohydrate-binding domain"/>
    <property type="match status" value="1"/>
</dbReference>
<dbReference type="CDD" id="cd02847">
    <property type="entry name" value="E_set_Chitobiase_C"/>
    <property type="match status" value="1"/>
</dbReference>
<dbReference type="Pfam" id="PF03173">
    <property type="entry name" value="CHB_HEX"/>
    <property type="match status" value="1"/>
</dbReference>